<keyword evidence="2" id="KW-0472">Membrane</keyword>
<proteinExistence type="predicted"/>
<dbReference type="Proteomes" id="UP001218071">
    <property type="component" value="Chromosome"/>
</dbReference>
<evidence type="ECO:0000313" key="4">
    <source>
        <dbReference type="Proteomes" id="UP001218071"/>
    </source>
</evidence>
<feature type="region of interest" description="Disordered" evidence="1">
    <location>
        <begin position="1"/>
        <end position="25"/>
    </location>
</feature>
<evidence type="ECO:0000313" key="3">
    <source>
        <dbReference type="EMBL" id="WCZ39046.1"/>
    </source>
</evidence>
<dbReference type="RefSeq" id="WP_042409339.1">
    <property type="nucleotide sequence ID" value="NZ_CBYN010000118.1"/>
</dbReference>
<reference evidence="3 4" key="1">
    <citation type="submission" date="2020-10" db="EMBL/GenBank/DDBJ databases">
        <title>Complete genome sequence of Corynebacterium jeddahense DSM 45997, type strain of Corynebacterium jeddahense.</title>
        <authorList>
            <person name="Busche T."/>
            <person name="Kalinowski J."/>
            <person name="Ruckert C."/>
        </authorList>
    </citation>
    <scope>NUCLEOTIDE SEQUENCE [LARGE SCALE GENOMIC DNA]</scope>
    <source>
        <strain evidence="3 4">DSM 45997</strain>
    </source>
</reference>
<organism evidence="3 4">
    <name type="scientific">Corynebacterium jeddahense</name>
    <dbReference type="NCBI Taxonomy" id="1414719"/>
    <lineage>
        <taxon>Bacteria</taxon>
        <taxon>Bacillati</taxon>
        <taxon>Actinomycetota</taxon>
        <taxon>Actinomycetes</taxon>
        <taxon>Mycobacteriales</taxon>
        <taxon>Corynebacteriaceae</taxon>
        <taxon>Corynebacterium</taxon>
    </lineage>
</organism>
<feature type="transmembrane region" description="Helical" evidence="2">
    <location>
        <begin position="280"/>
        <end position="303"/>
    </location>
</feature>
<keyword evidence="4" id="KW-1185">Reference proteome</keyword>
<name>A0ABY7ULL5_9CORY</name>
<sequence length="395" mass="44746">MEGQPRCARGRGLRRGSRRRHGSIGKPHLPYLTTALIELQLYRFDFNYEGIYEILSRADDAPLQVGPYDLNGIYLTFAQLSSGKRVSAAALFASIGLELDAASNVARDLDRVPIKLRHLLLHGMWLFPFRYYGVEMLILAESLVKSDPKDGNAYYRMGEAYRRIAAATQWDVEPGSAVVETPELELSLDADPTLLEDQNYCYRRAVESLDMAIRVLDPQQLWLHEEYKNYRLLVSTEWQVQTAIRSAVEQQVANVDAKVLELSRQLEAESNKLVWKSVEVLSLFAALMGLLITNISVLGIQGISTAERVGLIVLMAVVMVGFFLLVRNTVFRVRDDRTGQEEVRTRAQRFSLRRPSKTAAMQERIDELEHDVARLRRSNYQFAPLLSGPSEPTGE</sequence>
<feature type="compositionally biased region" description="Basic residues" evidence="1">
    <location>
        <begin position="8"/>
        <end position="23"/>
    </location>
</feature>
<dbReference type="EMBL" id="CP063194">
    <property type="protein sequence ID" value="WCZ39046.1"/>
    <property type="molecule type" value="Genomic_DNA"/>
</dbReference>
<keyword evidence="2" id="KW-0812">Transmembrane</keyword>
<gene>
    <name evidence="3" type="ORF">CJEDD_07265</name>
</gene>
<accession>A0ABY7ULL5</accession>
<keyword evidence="2" id="KW-1133">Transmembrane helix</keyword>
<feature type="transmembrane region" description="Helical" evidence="2">
    <location>
        <begin position="309"/>
        <end position="326"/>
    </location>
</feature>
<evidence type="ECO:0000256" key="1">
    <source>
        <dbReference type="SAM" id="MobiDB-lite"/>
    </source>
</evidence>
<evidence type="ECO:0000256" key="2">
    <source>
        <dbReference type="SAM" id="Phobius"/>
    </source>
</evidence>
<protein>
    <submittedName>
        <fullName evidence="3">Uncharacterized protein</fullName>
    </submittedName>
</protein>